<proteinExistence type="predicted"/>
<accession>A0A0F9H460</accession>
<name>A0A0F9H460_9ZZZZ</name>
<dbReference type="EMBL" id="LAZR01025992">
    <property type="protein sequence ID" value="KKL70117.1"/>
    <property type="molecule type" value="Genomic_DNA"/>
</dbReference>
<comment type="caution">
    <text evidence="1">The sequence shown here is derived from an EMBL/GenBank/DDBJ whole genome shotgun (WGS) entry which is preliminary data.</text>
</comment>
<organism evidence="1">
    <name type="scientific">marine sediment metagenome</name>
    <dbReference type="NCBI Taxonomy" id="412755"/>
    <lineage>
        <taxon>unclassified sequences</taxon>
        <taxon>metagenomes</taxon>
        <taxon>ecological metagenomes</taxon>
    </lineage>
</organism>
<dbReference type="AlphaFoldDB" id="A0A0F9H460"/>
<gene>
    <name evidence="1" type="ORF">LCGC14_2108130</name>
</gene>
<evidence type="ECO:0000313" key="1">
    <source>
        <dbReference type="EMBL" id="KKL70117.1"/>
    </source>
</evidence>
<protein>
    <submittedName>
        <fullName evidence="1">Uncharacterized protein</fullName>
    </submittedName>
</protein>
<sequence>MGSTPIRSSESLEVHSRTQELSLVTNIQNRYVHTDVVVLVPVFCQFLLMRKIDSTRD</sequence>
<reference evidence="1" key="1">
    <citation type="journal article" date="2015" name="Nature">
        <title>Complex archaea that bridge the gap between prokaryotes and eukaryotes.</title>
        <authorList>
            <person name="Spang A."/>
            <person name="Saw J.H."/>
            <person name="Jorgensen S.L."/>
            <person name="Zaremba-Niedzwiedzka K."/>
            <person name="Martijn J."/>
            <person name="Lind A.E."/>
            <person name="van Eijk R."/>
            <person name="Schleper C."/>
            <person name="Guy L."/>
            <person name="Ettema T.J."/>
        </authorList>
    </citation>
    <scope>NUCLEOTIDE SEQUENCE</scope>
</reference>